<proteinExistence type="predicted"/>
<evidence type="ECO:0000313" key="3">
    <source>
        <dbReference type="Proteomes" id="UP001597252"/>
    </source>
</evidence>
<evidence type="ECO:0000313" key="2">
    <source>
        <dbReference type="EMBL" id="MFD1484394.1"/>
    </source>
</evidence>
<feature type="transmembrane region" description="Helical" evidence="1">
    <location>
        <begin position="87"/>
        <end position="108"/>
    </location>
</feature>
<feature type="transmembrane region" description="Helical" evidence="1">
    <location>
        <begin position="189"/>
        <end position="212"/>
    </location>
</feature>
<keyword evidence="1" id="KW-0812">Transmembrane</keyword>
<keyword evidence="1" id="KW-1133">Transmembrane helix</keyword>
<dbReference type="Pfam" id="PF19700">
    <property type="entry name" value="DUF6198"/>
    <property type="match status" value="1"/>
</dbReference>
<evidence type="ECO:0000256" key="1">
    <source>
        <dbReference type="SAM" id="Phobius"/>
    </source>
</evidence>
<accession>A0ABW4E4A9</accession>
<feature type="transmembrane region" description="Helical" evidence="1">
    <location>
        <begin position="12"/>
        <end position="36"/>
    </location>
</feature>
<sequence length="222" mass="24270">MQKPTAPQSSLSLLGMFAFSLMLNGFGNGLTVALNLGSALWTASAVNLSHMFAARLSWVLLIEGVAVVVVNALILGQVDWRRILGNFLYMVPFSFLVSGWANLIRLTPIMTWPLAVRVGLDLIGVVCIGSAVSVYQRVNIMLHPNDDFMQIIRFRFLHGNAAAAQPASFIPPITISLICWALTKQLFAVNIGTLFSLVAQGAVVGMADRFVFPKLKHRHLHV</sequence>
<dbReference type="Proteomes" id="UP001597252">
    <property type="component" value="Unassembled WGS sequence"/>
</dbReference>
<feature type="transmembrane region" description="Helical" evidence="1">
    <location>
        <begin position="114"/>
        <end position="135"/>
    </location>
</feature>
<comment type="caution">
    <text evidence="2">The sequence shown here is derived from an EMBL/GenBank/DDBJ whole genome shotgun (WGS) entry which is preliminary data.</text>
</comment>
<dbReference type="InterPro" id="IPR038750">
    <property type="entry name" value="YczE/YyaS-like"/>
</dbReference>
<name>A0ABW4E4A9_9LACO</name>
<keyword evidence="3" id="KW-1185">Reference proteome</keyword>
<dbReference type="RefSeq" id="WP_225419488.1">
    <property type="nucleotide sequence ID" value="NZ_JBHTON010000008.1"/>
</dbReference>
<protein>
    <recommendedName>
        <fullName evidence="4">Sugar specific permease</fullName>
    </recommendedName>
</protein>
<keyword evidence="1" id="KW-0472">Membrane</keyword>
<feature type="transmembrane region" description="Helical" evidence="1">
    <location>
        <begin position="56"/>
        <end position="75"/>
    </location>
</feature>
<reference evidence="3" key="1">
    <citation type="journal article" date="2019" name="Int. J. Syst. Evol. Microbiol.">
        <title>The Global Catalogue of Microorganisms (GCM) 10K type strain sequencing project: providing services to taxonomists for standard genome sequencing and annotation.</title>
        <authorList>
            <consortium name="The Broad Institute Genomics Platform"/>
            <consortium name="The Broad Institute Genome Sequencing Center for Infectious Disease"/>
            <person name="Wu L."/>
            <person name="Ma J."/>
        </authorList>
    </citation>
    <scope>NUCLEOTIDE SEQUENCE [LARGE SCALE GENOMIC DNA]</scope>
    <source>
        <strain evidence="3">CCM 8903</strain>
    </source>
</reference>
<evidence type="ECO:0008006" key="4">
    <source>
        <dbReference type="Google" id="ProtNLM"/>
    </source>
</evidence>
<feature type="transmembrane region" description="Helical" evidence="1">
    <location>
        <begin position="156"/>
        <end position="183"/>
    </location>
</feature>
<dbReference type="EMBL" id="JBHTON010000008">
    <property type="protein sequence ID" value="MFD1484394.1"/>
    <property type="molecule type" value="Genomic_DNA"/>
</dbReference>
<gene>
    <name evidence="2" type="ORF">ACFQ5J_04000</name>
</gene>
<organism evidence="2 3">
    <name type="scientific">Lacticaseibacillus baoqingensis</name>
    <dbReference type="NCBI Taxonomy" id="2486013"/>
    <lineage>
        <taxon>Bacteria</taxon>
        <taxon>Bacillati</taxon>
        <taxon>Bacillota</taxon>
        <taxon>Bacilli</taxon>
        <taxon>Lactobacillales</taxon>
        <taxon>Lactobacillaceae</taxon>
        <taxon>Lacticaseibacillus</taxon>
    </lineage>
</organism>